<dbReference type="EMBL" id="LFMW01000012">
    <property type="protein sequence ID" value="KMT54031.1"/>
    <property type="molecule type" value="Genomic_DNA"/>
</dbReference>
<comment type="caution">
    <text evidence="1">The sequence shown here is derived from an EMBL/GenBank/DDBJ whole genome shotgun (WGS) entry which is preliminary data.</text>
</comment>
<gene>
    <name evidence="1" type="ORF">ACR52_17965</name>
</gene>
<sequence>MPSALCRQPDEKIVVAGNISDATPKGLVCRFDVAGKADEGFADKGVYVLGNLHVGAMSIRADSTIALVGAGTRQEESKCLFLVKRDGLGKPDPTFNKGQMLQVCVAVA</sequence>
<dbReference type="PATRIC" id="fig|1674920.3.peg.1978"/>
<dbReference type="STRING" id="1674920.ACR52_17965"/>
<evidence type="ECO:0000313" key="1">
    <source>
        <dbReference type="EMBL" id="KMT54031.1"/>
    </source>
</evidence>
<evidence type="ECO:0000313" key="2">
    <source>
        <dbReference type="Proteomes" id="UP000037551"/>
    </source>
</evidence>
<dbReference type="Proteomes" id="UP000037551">
    <property type="component" value="Unassembled WGS sequence"/>
</dbReference>
<name>A0A0J8IQT8_9PSED</name>
<proteinExistence type="predicted"/>
<protein>
    <submittedName>
        <fullName evidence="1">Uncharacterized protein</fullName>
    </submittedName>
</protein>
<reference evidence="1 2" key="1">
    <citation type="submission" date="2015-06" db="EMBL/GenBank/DDBJ databases">
        <title>Draft genome sequence of an Antarctic Pseudomonas sp. strain KG01 with full potential for biotechnological applications.</title>
        <authorList>
            <person name="Pavlov M.S."/>
            <person name="Lira F."/>
            <person name="Martinez J.L."/>
            <person name="Marshall S.H."/>
        </authorList>
    </citation>
    <scope>NUCLEOTIDE SEQUENCE [LARGE SCALE GENOMIC DNA]</scope>
    <source>
        <strain evidence="1 2">KG01</strain>
    </source>
</reference>
<keyword evidence="2" id="KW-1185">Reference proteome</keyword>
<organism evidence="1 2">
    <name type="scientific">Pseudomonas fildesensis</name>
    <dbReference type="NCBI Taxonomy" id="1674920"/>
    <lineage>
        <taxon>Bacteria</taxon>
        <taxon>Pseudomonadati</taxon>
        <taxon>Pseudomonadota</taxon>
        <taxon>Gammaproteobacteria</taxon>
        <taxon>Pseudomonadales</taxon>
        <taxon>Pseudomonadaceae</taxon>
        <taxon>Pseudomonas</taxon>
    </lineage>
</organism>
<accession>A0A0J8IQT8</accession>
<dbReference type="AlphaFoldDB" id="A0A0J8IQT8"/>